<dbReference type="Proteomes" id="UP000002149">
    <property type="component" value="Chromosome 10"/>
</dbReference>
<dbReference type="RefSeq" id="XP_024514433.1">
    <property type="nucleotide sequence ID" value="XM_024658751.1"/>
</dbReference>
<keyword evidence="1" id="KW-0472">Membrane</keyword>
<evidence type="ECO:0000313" key="2">
    <source>
        <dbReference type="EMBL" id="ALO60894.1"/>
    </source>
</evidence>
<keyword evidence="1" id="KW-0812">Transmembrane</keyword>
<feature type="transmembrane region" description="Helical" evidence="1">
    <location>
        <begin position="113"/>
        <end position="131"/>
    </location>
</feature>
<evidence type="ECO:0000256" key="1">
    <source>
        <dbReference type="SAM" id="Phobius"/>
    </source>
</evidence>
<keyword evidence="3" id="KW-1185">Reference proteome</keyword>
<accession>A0A0S2LJ15</accession>
<protein>
    <submittedName>
        <fullName evidence="2">Uncharacterized protein</fullName>
    </submittedName>
</protein>
<gene>
    <name evidence="2" type="ordered locus">CNJ00495</name>
</gene>
<proteinExistence type="predicted"/>
<dbReference type="VEuPathDB" id="FungiDB:CNJ00495"/>
<reference evidence="2 3" key="1">
    <citation type="journal article" date="2005" name="Science">
        <title>The genome of the basidiomycetous yeast and human pathogen Cryptococcus neoformans.</title>
        <authorList>
            <person name="Loftus B.J."/>
            <person name="Fung E."/>
            <person name="Roncaglia P."/>
            <person name="Rowley D."/>
            <person name="Amedeo P."/>
            <person name="Bruno D."/>
            <person name="Vamathevan J."/>
            <person name="Miranda M."/>
            <person name="Anderson I.J."/>
            <person name="Fraser J.A."/>
            <person name="Allen J.E."/>
            <person name="Bosdet I.E."/>
            <person name="Brent M.R."/>
            <person name="Chiu R."/>
            <person name="Doering T.L."/>
            <person name="Donlin M.J."/>
            <person name="D'Souza C.A."/>
            <person name="Fox D.S."/>
            <person name="Grinberg V."/>
            <person name="Fu J."/>
            <person name="Fukushima M."/>
            <person name="Haas B.J."/>
            <person name="Huang J.C."/>
            <person name="Janbon G."/>
            <person name="Jones S.J."/>
            <person name="Koo H.L."/>
            <person name="Krzywinski M.I."/>
            <person name="Kwon-Chung J.K."/>
            <person name="Lengeler K.B."/>
            <person name="Maiti R."/>
            <person name="Marra M.A."/>
            <person name="Marra R.E."/>
            <person name="Mathewson C.A."/>
            <person name="Mitchell T.G."/>
            <person name="Pertea M."/>
            <person name="Riggs F.R."/>
            <person name="Salzberg S.L."/>
            <person name="Schein J.E."/>
            <person name="Shvartsbeyn A."/>
            <person name="Shin H."/>
            <person name="Shumway M."/>
            <person name="Specht C.A."/>
            <person name="Suh B.B."/>
            <person name="Tenney A."/>
            <person name="Utterback T.R."/>
            <person name="Wickes B.L."/>
            <person name="Wortman J.R."/>
            <person name="Wye N.H."/>
            <person name="Kronstad J.W."/>
            <person name="Lodge J.K."/>
            <person name="Heitman J."/>
            <person name="Davis R.W."/>
            <person name="Fraser C.M."/>
            <person name="Hyman R.W."/>
        </authorList>
    </citation>
    <scope>NUCLEOTIDE SEQUENCE [LARGE SCALE GENOMIC DNA]</scope>
    <source>
        <strain evidence="3">JEC21 / ATCC MYA-565</strain>
    </source>
</reference>
<dbReference type="EMBL" id="AE017350">
    <property type="protein sequence ID" value="ALO60894.1"/>
    <property type="molecule type" value="Genomic_DNA"/>
</dbReference>
<keyword evidence="1" id="KW-1133">Transmembrane helix</keyword>
<dbReference type="PaxDb" id="214684-A0A0S2LJ15"/>
<name>A0A0S2LJ15_CRYD1</name>
<organism evidence="2 3">
    <name type="scientific">Cryptococcus deneoformans (strain JEC21 / ATCC MYA-565)</name>
    <name type="common">Cryptococcus neoformans var. neoformans serotype D</name>
    <dbReference type="NCBI Taxonomy" id="214684"/>
    <lineage>
        <taxon>Eukaryota</taxon>
        <taxon>Fungi</taxon>
        <taxon>Dikarya</taxon>
        <taxon>Basidiomycota</taxon>
        <taxon>Agaricomycotina</taxon>
        <taxon>Tremellomycetes</taxon>
        <taxon>Tremellales</taxon>
        <taxon>Cryptococcaceae</taxon>
        <taxon>Cryptococcus</taxon>
        <taxon>Cryptococcus neoformans species complex</taxon>
    </lineage>
</organism>
<dbReference type="InParanoid" id="A0A0S2LJ15"/>
<dbReference type="AlphaFoldDB" id="A0A0S2LJ15"/>
<dbReference type="GeneID" id="36393051"/>
<evidence type="ECO:0000313" key="3">
    <source>
        <dbReference type="Proteomes" id="UP000002149"/>
    </source>
</evidence>
<dbReference type="KEGG" id="cne:CNJ00495"/>
<sequence>MAKVRKEVNDILLIINYGLLSLISIPHLSPLPTSSNARSARDTFPPTTQTTNHKYFFHCPPSALLFRHDRYPFQGGLSALRLALARFNLMSPFGPRFRSSVGMEISYIKSQRIVFPLPSFFILKYVVSLVLTDWPD</sequence>